<dbReference type="EMBL" id="CADCWP010000362">
    <property type="protein sequence ID" value="CAA9588492.1"/>
    <property type="molecule type" value="Genomic_DNA"/>
</dbReference>
<accession>A0A6J4VUJ5</accession>
<organism evidence="2">
    <name type="scientific">uncultured Truepera sp</name>
    <dbReference type="NCBI Taxonomy" id="543023"/>
    <lineage>
        <taxon>Bacteria</taxon>
        <taxon>Thermotogati</taxon>
        <taxon>Deinococcota</taxon>
        <taxon>Deinococci</taxon>
        <taxon>Trueperales</taxon>
        <taxon>Trueperaceae</taxon>
        <taxon>Truepera</taxon>
        <taxon>environmental samples</taxon>
    </lineage>
</organism>
<proteinExistence type="predicted"/>
<dbReference type="GO" id="GO:0004497">
    <property type="term" value="F:monooxygenase activity"/>
    <property type="evidence" value="ECO:0007669"/>
    <property type="project" value="UniProtKB-KW"/>
</dbReference>
<sequence length="118" mass="13467">MISVANRIFVNPEYAEAFEERFQNRARMVDAMPGFLFNQVLRPSGAGQPYIVLTYWDSYAHFEAWTSSEAFREGHAKSSTLPREAFSGRNVLEVHQVIQDSRDPDLVVEAPLRLANPH</sequence>
<dbReference type="PANTHER" id="PTHR34474:SF2">
    <property type="entry name" value="SIGNAL TRANSDUCTION PROTEIN TRAP"/>
    <property type="match status" value="1"/>
</dbReference>
<evidence type="ECO:0000259" key="1">
    <source>
        <dbReference type="PROSITE" id="PS51725"/>
    </source>
</evidence>
<dbReference type="InterPro" id="IPR050404">
    <property type="entry name" value="Heme-degrading_MO"/>
</dbReference>
<dbReference type="SUPFAM" id="SSF54909">
    <property type="entry name" value="Dimeric alpha+beta barrel"/>
    <property type="match status" value="1"/>
</dbReference>
<keyword evidence="2" id="KW-0560">Oxidoreductase</keyword>
<dbReference type="PROSITE" id="PS51725">
    <property type="entry name" value="ABM"/>
    <property type="match status" value="1"/>
</dbReference>
<evidence type="ECO:0000313" key="2">
    <source>
        <dbReference type="EMBL" id="CAA9588492.1"/>
    </source>
</evidence>
<reference evidence="2" key="1">
    <citation type="submission" date="2020-02" db="EMBL/GenBank/DDBJ databases">
        <authorList>
            <person name="Meier V. D."/>
        </authorList>
    </citation>
    <scope>NUCLEOTIDE SEQUENCE</scope>
    <source>
        <strain evidence="2">AVDCRST_MAG86</strain>
    </source>
</reference>
<name>A0A6J4VUJ5_9DEIN</name>
<dbReference type="EC" id="1.14.99.48" evidence="2"/>
<keyword evidence="2" id="KW-0503">Monooxygenase</keyword>
<dbReference type="InterPro" id="IPR011008">
    <property type="entry name" value="Dimeric_a/b-barrel"/>
</dbReference>
<dbReference type="Pfam" id="PF03992">
    <property type="entry name" value="ABM"/>
    <property type="match status" value="1"/>
</dbReference>
<dbReference type="AlphaFoldDB" id="A0A6J4VUJ5"/>
<dbReference type="PANTHER" id="PTHR34474">
    <property type="entry name" value="SIGNAL TRANSDUCTION PROTEIN TRAP"/>
    <property type="match status" value="1"/>
</dbReference>
<dbReference type="InterPro" id="IPR007138">
    <property type="entry name" value="ABM_dom"/>
</dbReference>
<protein>
    <submittedName>
        <fullName evidence="2">Heme-degrading monooxygenase, staphylobilin-producing</fullName>
        <ecNumber evidence="2">1.14.99.48</ecNumber>
    </submittedName>
</protein>
<gene>
    <name evidence="2" type="ORF">AVDCRST_MAG86-4122</name>
</gene>
<feature type="domain" description="ABM" evidence="1">
    <location>
        <begin position="2"/>
        <end position="94"/>
    </location>
</feature>
<dbReference type="Gene3D" id="3.30.70.100">
    <property type="match status" value="1"/>
</dbReference>